<keyword evidence="6" id="KW-0653">Protein transport</keyword>
<comment type="subcellular location">
    <subcellularLocation>
        <location evidence="1">Mitochondrion outer membrane</location>
        <topology evidence="1">Single-pass membrane protein</topology>
    </subcellularLocation>
</comment>
<evidence type="ECO:0000256" key="9">
    <source>
        <dbReference type="ARBA" id="ARBA00023128"/>
    </source>
</evidence>
<evidence type="ECO:0000313" key="13">
    <source>
        <dbReference type="EMBL" id="OLY83253.1"/>
    </source>
</evidence>
<evidence type="ECO:0000256" key="4">
    <source>
        <dbReference type="ARBA" id="ARBA00022692"/>
    </source>
</evidence>
<feature type="region of interest" description="Disordered" evidence="12">
    <location>
        <begin position="15"/>
        <end position="34"/>
    </location>
</feature>
<dbReference type="OrthoDB" id="10016939at2759"/>
<evidence type="ECO:0000313" key="14">
    <source>
        <dbReference type="Proteomes" id="UP000187455"/>
    </source>
</evidence>
<evidence type="ECO:0000256" key="8">
    <source>
        <dbReference type="ARBA" id="ARBA00023010"/>
    </source>
</evidence>
<reference evidence="13 14" key="1">
    <citation type="journal article" date="2016" name="Mol. Biol. Evol.">
        <title>Genome-Wide Survey of Gut Fungi (Harpellales) Reveals the First Horizontally Transferred Ubiquitin Gene from a Mosquito Host.</title>
        <authorList>
            <person name="Wang Y."/>
            <person name="White M.M."/>
            <person name="Kvist S."/>
            <person name="Moncalvo J.M."/>
        </authorList>
    </citation>
    <scope>NUCLEOTIDE SEQUENCE [LARGE SCALE GENOMIC DNA]</scope>
    <source>
        <strain evidence="13 14">ALG-7-W6</strain>
    </source>
</reference>
<dbReference type="CDD" id="cd22884">
    <property type="entry name" value="TOM22"/>
    <property type="match status" value="1"/>
</dbReference>
<evidence type="ECO:0000256" key="1">
    <source>
        <dbReference type="ARBA" id="ARBA00004572"/>
    </source>
</evidence>
<dbReference type="Proteomes" id="UP000187455">
    <property type="component" value="Unassembled WGS sequence"/>
</dbReference>
<keyword evidence="11 13" id="KW-0675">Receptor</keyword>
<gene>
    <name evidence="13" type="ORF">AYI68_g2610</name>
</gene>
<dbReference type="PANTHER" id="PTHR12504">
    <property type="entry name" value="MITOCHONDRIAL IMPORT RECEPTOR SUBUNIT TOM22"/>
    <property type="match status" value="1"/>
</dbReference>
<name>A0A1R0H282_9FUNG</name>
<evidence type="ECO:0000256" key="2">
    <source>
        <dbReference type="ARBA" id="ARBA00009874"/>
    </source>
</evidence>
<keyword evidence="14" id="KW-1185">Reference proteome</keyword>
<evidence type="ECO:0000256" key="7">
    <source>
        <dbReference type="ARBA" id="ARBA00022989"/>
    </source>
</evidence>
<dbReference type="PANTHER" id="PTHR12504:SF0">
    <property type="entry name" value="MITOCHONDRIAL IMPORT RECEPTOR SUBUNIT TOM22 HOMOLOG"/>
    <property type="match status" value="1"/>
</dbReference>
<feature type="region of interest" description="Disordered" evidence="12">
    <location>
        <begin position="113"/>
        <end position="132"/>
    </location>
</feature>
<dbReference type="EMBL" id="LSSL01000993">
    <property type="protein sequence ID" value="OLY83253.1"/>
    <property type="molecule type" value="Genomic_DNA"/>
</dbReference>
<evidence type="ECO:0000256" key="6">
    <source>
        <dbReference type="ARBA" id="ARBA00022927"/>
    </source>
</evidence>
<feature type="compositionally biased region" description="Acidic residues" evidence="12">
    <location>
        <begin position="21"/>
        <end position="34"/>
    </location>
</feature>
<keyword evidence="7" id="KW-1133">Transmembrane helix</keyword>
<organism evidence="13 14">
    <name type="scientific">Smittium mucronatum</name>
    <dbReference type="NCBI Taxonomy" id="133383"/>
    <lineage>
        <taxon>Eukaryota</taxon>
        <taxon>Fungi</taxon>
        <taxon>Fungi incertae sedis</taxon>
        <taxon>Zoopagomycota</taxon>
        <taxon>Kickxellomycotina</taxon>
        <taxon>Harpellomycetes</taxon>
        <taxon>Harpellales</taxon>
        <taxon>Legeriomycetaceae</taxon>
        <taxon>Smittium</taxon>
    </lineage>
</organism>
<evidence type="ECO:0000256" key="10">
    <source>
        <dbReference type="ARBA" id="ARBA00023136"/>
    </source>
</evidence>
<keyword evidence="3" id="KW-0813">Transport</keyword>
<dbReference type="AlphaFoldDB" id="A0A1R0H282"/>
<keyword evidence="5" id="KW-1000">Mitochondrion outer membrane</keyword>
<protein>
    <submittedName>
        <fullName evidence="13">Mitochondrial import receptor subunit tom22</fullName>
    </submittedName>
</protein>
<evidence type="ECO:0000256" key="11">
    <source>
        <dbReference type="ARBA" id="ARBA00023170"/>
    </source>
</evidence>
<keyword evidence="4" id="KW-0812">Transmembrane</keyword>
<comment type="similarity">
    <text evidence="2">Belongs to the Tom22 family.</text>
</comment>
<keyword evidence="9" id="KW-0496">Mitochondrion</keyword>
<evidence type="ECO:0000256" key="12">
    <source>
        <dbReference type="SAM" id="MobiDB-lite"/>
    </source>
</evidence>
<dbReference type="Pfam" id="PF04281">
    <property type="entry name" value="Tom22"/>
    <property type="match status" value="1"/>
</dbReference>
<dbReference type="InterPro" id="IPR005683">
    <property type="entry name" value="Tom22"/>
</dbReference>
<evidence type="ECO:0000256" key="3">
    <source>
        <dbReference type="ARBA" id="ARBA00022448"/>
    </source>
</evidence>
<comment type="caution">
    <text evidence="13">The sequence shown here is derived from an EMBL/GenBank/DDBJ whole genome shotgun (WGS) entry which is preliminary data.</text>
</comment>
<keyword evidence="10" id="KW-0472">Membrane</keyword>
<dbReference type="STRING" id="133383.A0A1R0H282"/>
<accession>A0A1R0H282</accession>
<keyword evidence="8" id="KW-0811">Translocation</keyword>
<dbReference type="GO" id="GO:0006886">
    <property type="term" value="P:intracellular protein transport"/>
    <property type="evidence" value="ECO:0007669"/>
    <property type="project" value="InterPro"/>
</dbReference>
<proteinExistence type="inferred from homology"/>
<sequence>MVEIKELDADYVSEDGFVTDNDNDSDLESDMDSEPDLDETMMERLAALVDIVPASTRARISSNAMAAVGMGAAAFGLAGKVAWFLSTAALLIVFPLALESDKEQVMVQYEKEQQMLQQQTVPPGPGSPIGSQ</sequence>
<dbReference type="GO" id="GO:0005741">
    <property type="term" value="C:mitochondrial outer membrane"/>
    <property type="evidence" value="ECO:0007669"/>
    <property type="project" value="UniProtKB-SubCell"/>
</dbReference>
<evidence type="ECO:0000256" key="5">
    <source>
        <dbReference type="ARBA" id="ARBA00022787"/>
    </source>
</evidence>